<dbReference type="InterPro" id="IPR028055">
    <property type="entry name" value="YidC/Oxa/ALB_C"/>
</dbReference>
<feature type="transmembrane region" description="Helical" evidence="10">
    <location>
        <begin position="97"/>
        <end position="119"/>
    </location>
</feature>
<evidence type="ECO:0000256" key="5">
    <source>
        <dbReference type="ARBA" id="ARBA00022927"/>
    </source>
</evidence>
<dbReference type="GO" id="GO:0015031">
    <property type="term" value="P:protein transport"/>
    <property type="evidence" value="ECO:0007669"/>
    <property type="project" value="UniProtKB-KW"/>
</dbReference>
<evidence type="ECO:0000256" key="6">
    <source>
        <dbReference type="ARBA" id="ARBA00022989"/>
    </source>
</evidence>
<keyword evidence="4 9" id="KW-0812">Transmembrane</keyword>
<organism evidence="12 13">
    <name type="scientific">candidate division WWE3 bacterium CG_4_10_14_0_2_um_filter_41_14</name>
    <dbReference type="NCBI Taxonomy" id="1975072"/>
    <lineage>
        <taxon>Bacteria</taxon>
        <taxon>Katanobacteria</taxon>
    </lineage>
</organism>
<gene>
    <name evidence="12" type="ORF">COY32_00105</name>
</gene>
<feature type="transmembrane region" description="Helical" evidence="10">
    <location>
        <begin position="28"/>
        <end position="48"/>
    </location>
</feature>
<dbReference type="PRINTS" id="PR00701">
    <property type="entry name" value="60KDINNERMP"/>
</dbReference>
<evidence type="ECO:0000256" key="7">
    <source>
        <dbReference type="ARBA" id="ARBA00023136"/>
    </source>
</evidence>
<dbReference type="NCBIfam" id="TIGR03592">
    <property type="entry name" value="yidC_oxa1_cterm"/>
    <property type="match status" value="1"/>
</dbReference>
<evidence type="ECO:0000256" key="9">
    <source>
        <dbReference type="RuleBase" id="RU003945"/>
    </source>
</evidence>
<keyword evidence="5" id="KW-0653">Protein transport</keyword>
<keyword evidence="6 10" id="KW-1133">Transmembrane helix</keyword>
<protein>
    <recommendedName>
        <fullName evidence="11">Membrane insertase YidC/Oxa/ALB C-terminal domain-containing protein</fullName>
    </recommendedName>
</protein>
<dbReference type="InterPro" id="IPR001708">
    <property type="entry name" value="YidC/ALB3/OXA1/COX18"/>
</dbReference>
<evidence type="ECO:0000256" key="1">
    <source>
        <dbReference type="ARBA" id="ARBA00004651"/>
    </source>
</evidence>
<comment type="similarity">
    <text evidence="9">Belongs to the OXA1/ALB3/YidC family.</text>
</comment>
<evidence type="ECO:0000256" key="10">
    <source>
        <dbReference type="SAM" id="Phobius"/>
    </source>
</evidence>
<keyword evidence="7 10" id="KW-0472">Membrane</keyword>
<sequence length="243" mass="27247">MFTFIWDTIIKAPITTTLMWLISVTGNAGLSIIFLTIIIQVVFIPLRVPSIESSFKMRNMKPELDELKEKYKDDKMALAKAQMDLYKKHNINPWGGIMPLLLSLPIIIALYQVIQTVLVNGGESIPTTLLWLDVTKSDPFFIIPIVVAVSQFLSMQLLVPPKVDAKKVVLDGDKKKSSSPEDMAATMQTQMKYMMPALSAFITATLPSGVGLYWITSVVFAIIQQKIVEKRFIQKQNNTNHGS</sequence>
<dbReference type="Pfam" id="PF02096">
    <property type="entry name" value="60KD_IMP"/>
    <property type="match status" value="1"/>
</dbReference>
<proteinExistence type="inferred from homology"/>
<comment type="caution">
    <text evidence="12">The sequence shown here is derived from an EMBL/GenBank/DDBJ whole genome shotgun (WGS) entry which is preliminary data.</text>
</comment>
<evidence type="ECO:0000256" key="4">
    <source>
        <dbReference type="ARBA" id="ARBA00022692"/>
    </source>
</evidence>
<keyword evidence="8" id="KW-0143">Chaperone</keyword>
<keyword evidence="2" id="KW-0813">Transport</keyword>
<dbReference type="CDD" id="cd20070">
    <property type="entry name" value="5TM_YidC_Alb3"/>
    <property type="match status" value="1"/>
</dbReference>
<dbReference type="PANTHER" id="PTHR12428">
    <property type="entry name" value="OXA1"/>
    <property type="match status" value="1"/>
</dbReference>
<feature type="transmembrane region" description="Helical" evidence="10">
    <location>
        <begin position="139"/>
        <end position="159"/>
    </location>
</feature>
<keyword evidence="3" id="KW-1003">Cell membrane</keyword>
<accession>A0A2M7TM16</accession>
<name>A0A2M7TM16_UNCKA</name>
<feature type="domain" description="Membrane insertase YidC/Oxa/ALB C-terminal" evidence="11">
    <location>
        <begin position="29"/>
        <end position="229"/>
    </location>
</feature>
<dbReference type="AlphaFoldDB" id="A0A2M7TM16"/>
<evidence type="ECO:0000313" key="13">
    <source>
        <dbReference type="Proteomes" id="UP000228920"/>
    </source>
</evidence>
<evidence type="ECO:0000259" key="11">
    <source>
        <dbReference type="Pfam" id="PF02096"/>
    </source>
</evidence>
<dbReference type="Proteomes" id="UP000228920">
    <property type="component" value="Unassembled WGS sequence"/>
</dbReference>
<evidence type="ECO:0000256" key="2">
    <source>
        <dbReference type="ARBA" id="ARBA00022448"/>
    </source>
</evidence>
<dbReference type="GO" id="GO:0032977">
    <property type="term" value="F:membrane insertase activity"/>
    <property type="evidence" value="ECO:0007669"/>
    <property type="project" value="InterPro"/>
</dbReference>
<comment type="subcellular location">
    <subcellularLocation>
        <location evidence="1">Cell membrane</location>
        <topology evidence="1">Multi-pass membrane protein</topology>
    </subcellularLocation>
    <subcellularLocation>
        <location evidence="9">Membrane</location>
        <topology evidence="9">Multi-pass membrane protein</topology>
    </subcellularLocation>
</comment>
<evidence type="ECO:0000313" key="12">
    <source>
        <dbReference type="EMBL" id="PIZ48279.1"/>
    </source>
</evidence>
<reference evidence="13" key="1">
    <citation type="submission" date="2017-09" db="EMBL/GenBank/DDBJ databases">
        <title>Depth-based differentiation of microbial function through sediment-hosted aquifers and enrichment of novel symbionts in the deep terrestrial subsurface.</title>
        <authorList>
            <person name="Probst A.J."/>
            <person name="Ladd B."/>
            <person name="Jarett J.K."/>
            <person name="Geller-Mcgrath D.E."/>
            <person name="Sieber C.M.K."/>
            <person name="Emerson J.B."/>
            <person name="Anantharaman K."/>
            <person name="Thomas B.C."/>
            <person name="Malmstrom R."/>
            <person name="Stieglmeier M."/>
            <person name="Klingl A."/>
            <person name="Woyke T."/>
            <person name="Ryan C.M."/>
            <person name="Banfield J.F."/>
        </authorList>
    </citation>
    <scope>NUCLEOTIDE SEQUENCE [LARGE SCALE GENOMIC DNA]</scope>
</reference>
<evidence type="ECO:0000256" key="8">
    <source>
        <dbReference type="ARBA" id="ARBA00023186"/>
    </source>
</evidence>
<dbReference type="GO" id="GO:0005886">
    <property type="term" value="C:plasma membrane"/>
    <property type="evidence" value="ECO:0007669"/>
    <property type="project" value="UniProtKB-SubCell"/>
</dbReference>
<dbReference type="PANTHER" id="PTHR12428:SF65">
    <property type="entry name" value="CYTOCHROME C OXIDASE ASSEMBLY PROTEIN COX18, MITOCHONDRIAL"/>
    <property type="match status" value="1"/>
</dbReference>
<dbReference type="EMBL" id="PFNL01000004">
    <property type="protein sequence ID" value="PIZ48279.1"/>
    <property type="molecule type" value="Genomic_DNA"/>
</dbReference>
<dbReference type="InterPro" id="IPR047196">
    <property type="entry name" value="YidC_ALB_C"/>
</dbReference>
<feature type="transmembrane region" description="Helical" evidence="10">
    <location>
        <begin position="197"/>
        <end position="223"/>
    </location>
</feature>
<dbReference type="GO" id="GO:0051205">
    <property type="term" value="P:protein insertion into membrane"/>
    <property type="evidence" value="ECO:0007669"/>
    <property type="project" value="TreeGrafter"/>
</dbReference>
<evidence type="ECO:0000256" key="3">
    <source>
        <dbReference type="ARBA" id="ARBA00022475"/>
    </source>
</evidence>